<dbReference type="AlphaFoldDB" id="A0A5N6P0F1"/>
<gene>
    <name evidence="7" type="ORF">E3N88_14090</name>
</gene>
<evidence type="ECO:0000313" key="8">
    <source>
        <dbReference type="Proteomes" id="UP000326396"/>
    </source>
</evidence>
<dbReference type="Proteomes" id="UP000326396">
    <property type="component" value="Linkage Group LG15"/>
</dbReference>
<keyword evidence="8" id="KW-1185">Reference proteome</keyword>
<evidence type="ECO:0000256" key="5">
    <source>
        <dbReference type="SAM" id="SignalP"/>
    </source>
</evidence>
<evidence type="ECO:0000313" key="7">
    <source>
        <dbReference type="EMBL" id="KAD5802730.1"/>
    </source>
</evidence>
<feature type="signal peptide" evidence="5">
    <location>
        <begin position="1"/>
        <end position="27"/>
    </location>
</feature>
<reference evidence="7 8" key="1">
    <citation type="submission" date="2019-05" db="EMBL/GenBank/DDBJ databases">
        <title>Mikania micrantha, genome provides insights into the molecular mechanism of rapid growth.</title>
        <authorList>
            <person name="Liu B."/>
        </authorList>
    </citation>
    <scope>NUCLEOTIDE SEQUENCE [LARGE SCALE GENOMIC DNA]</scope>
    <source>
        <strain evidence="7">NLD-2019</strain>
        <tissue evidence="7">Leaf</tissue>
    </source>
</reference>
<feature type="chain" id="PRO_5024291772" description="Non-specific lipid-transfer protein" evidence="5">
    <location>
        <begin position="28"/>
        <end position="129"/>
    </location>
</feature>
<dbReference type="PROSITE" id="PS51257">
    <property type="entry name" value="PROKAR_LIPOPROTEIN"/>
    <property type="match status" value="1"/>
</dbReference>
<dbReference type="InterPro" id="IPR000528">
    <property type="entry name" value="Plant_nsLTP"/>
</dbReference>
<protein>
    <recommendedName>
        <fullName evidence="4">Non-specific lipid-transfer protein</fullName>
    </recommendedName>
</protein>
<name>A0A5N6P0F1_9ASTR</name>
<dbReference type="GO" id="GO:0008289">
    <property type="term" value="F:lipid binding"/>
    <property type="evidence" value="ECO:0007669"/>
    <property type="project" value="UniProtKB-KW"/>
</dbReference>
<feature type="domain" description="Bifunctional inhibitor/plant lipid transfer protein/seed storage helical" evidence="6">
    <location>
        <begin position="31"/>
        <end position="104"/>
    </location>
</feature>
<accession>A0A5N6P0F1</accession>
<comment type="function">
    <text evidence="4">Plant non-specific lipid-transfer proteins transfer phospholipids as well as galactolipids across membranes. May play a role in wax or cutin deposition in the cell walls of expanding epidermal cells and certain secretory tissues.</text>
</comment>
<dbReference type="InterPro" id="IPR016140">
    <property type="entry name" value="Bifunc_inhib/LTP/seed_store"/>
</dbReference>
<dbReference type="Gene3D" id="1.10.110.10">
    <property type="entry name" value="Plant lipid-transfer and hydrophobic proteins"/>
    <property type="match status" value="1"/>
</dbReference>
<evidence type="ECO:0000259" key="6">
    <source>
        <dbReference type="SMART" id="SM00499"/>
    </source>
</evidence>
<dbReference type="GO" id="GO:0006869">
    <property type="term" value="P:lipid transport"/>
    <property type="evidence" value="ECO:0007669"/>
    <property type="project" value="InterPro"/>
</dbReference>
<dbReference type="SMART" id="SM00499">
    <property type="entry name" value="AAI"/>
    <property type="match status" value="1"/>
</dbReference>
<organism evidence="7 8">
    <name type="scientific">Mikania micrantha</name>
    <name type="common">bitter vine</name>
    <dbReference type="NCBI Taxonomy" id="192012"/>
    <lineage>
        <taxon>Eukaryota</taxon>
        <taxon>Viridiplantae</taxon>
        <taxon>Streptophyta</taxon>
        <taxon>Embryophyta</taxon>
        <taxon>Tracheophyta</taxon>
        <taxon>Spermatophyta</taxon>
        <taxon>Magnoliopsida</taxon>
        <taxon>eudicotyledons</taxon>
        <taxon>Gunneridae</taxon>
        <taxon>Pentapetalae</taxon>
        <taxon>asterids</taxon>
        <taxon>campanulids</taxon>
        <taxon>Asterales</taxon>
        <taxon>Asteraceae</taxon>
        <taxon>Asteroideae</taxon>
        <taxon>Heliantheae alliance</taxon>
        <taxon>Eupatorieae</taxon>
        <taxon>Mikania</taxon>
    </lineage>
</organism>
<dbReference type="OrthoDB" id="1920459at2759"/>
<evidence type="ECO:0000256" key="3">
    <source>
        <dbReference type="ARBA" id="ARBA00023121"/>
    </source>
</evidence>
<evidence type="ECO:0000256" key="2">
    <source>
        <dbReference type="ARBA" id="ARBA00022448"/>
    </source>
</evidence>
<comment type="similarity">
    <text evidence="1 4">Belongs to the plant LTP family.</text>
</comment>
<dbReference type="EMBL" id="SZYD01000007">
    <property type="protein sequence ID" value="KAD5802730.1"/>
    <property type="molecule type" value="Genomic_DNA"/>
</dbReference>
<dbReference type="PRINTS" id="PR00382">
    <property type="entry name" value="LIPIDTRNSFER"/>
</dbReference>
<evidence type="ECO:0000256" key="1">
    <source>
        <dbReference type="ARBA" id="ARBA00009748"/>
    </source>
</evidence>
<sequence>MIGPCKAPLLLISIVSLLILYVPSSNAVISCATVIQDLTPCVGYLRSGSGKPPPACCSGAKALAAAATATADKQAACSCLQMASRSLNPNPTLAKSLPGKCIDFFLTFWVFPWAYDEFGGNHLNLGANE</sequence>
<dbReference type="SUPFAM" id="SSF47699">
    <property type="entry name" value="Bifunctional inhibitor/lipid-transfer protein/seed storage 2S albumin"/>
    <property type="match status" value="1"/>
</dbReference>
<keyword evidence="5" id="KW-0732">Signal</keyword>
<dbReference type="Pfam" id="PF00234">
    <property type="entry name" value="Tryp_alpha_amyl"/>
    <property type="match status" value="1"/>
</dbReference>
<proteinExistence type="inferred from homology"/>
<keyword evidence="2 4" id="KW-0813">Transport</keyword>
<evidence type="ECO:0000256" key="4">
    <source>
        <dbReference type="RuleBase" id="RU000628"/>
    </source>
</evidence>
<dbReference type="PANTHER" id="PTHR33076">
    <property type="entry name" value="NON-SPECIFIC LIPID-TRANSFER PROTEIN 2-RELATED"/>
    <property type="match status" value="1"/>
</dbReference>
<comment type="caution">
    <text evidence="7">The sequence shown here is derived from an EMBL/GenBank/DDBJ whole genome shotgun (WGS) entry which is preliminary data.</text>
</comment>
<keyword evidence="3 4" id="KW-0446">Lipid-binding</keyword>
<dbReference type="InterPro" id="IPR036312">
    <property type="entry name" value="Bifun_inhib/LTP/seed_sf"/>
</dbReference>